<organism evidence="2 3">
    <name type="scientific">Paracraurococcus lichenis</name>
    <dbReference type="NCBI Taxonomy" id="3064888"/>
    <lineage>
        <taxon>Bacteria</taxon>
        <taxon>Pseudomonadati</taxon>
        <taxon>Pseudomonadota</taxon>
        <taxon>Alphaproteobacteria</taxon>
        <taxon>Acetobacterales</taxon>
        <taxon>Roseomonadaceae</taxon>
        <taxon>Paracraurococcus</taxon>
    </lineage>
</organism>
<dbReference type="NCBIfam" id="TIGR00254">
    <property type="entry name" value="GGDEF"/>
    <property type="match status" value="1"/>
</dbReference>
<evidence type="ECO:0000259" key="1">
    <source>
        <dbReference type="PROSITE" id="PS50887"/>
    </source>
</evidence>
<reference evidence="2 3" key="1">
    <citation type="submission" date="2023-08" db="EMBL/GenBank/DDBJ databases">
        <title>The draft genome sequence of Paracraurococcus sp. LOR1-02.</title>
        <authorList>
            <person name="Kingkaew E."/>
            <person name="Tanasupawat S."/>
        </authorList>
    </citation>
    <scope>NUCLEOTIDE SEQUENCE [LARGE SCALE GENOMIC DNA]</scope>
    <source>
        <strain evidence="2 3">LOR1-02</strain>
    </source>
</reference>
<evidence type="ECO:0000313" key="3">
    <source>
        <dbReference type="Proteomes" id="UP001243009"/>
    </source>
</evidence>
<sequence>MLTNLERAGQRDPLTGTATPTAMHRFVEVALDLSDSEGLPVALVAIGLDGLDRIATVEGPDQVDSILLGVADRLRAGLRSNDLVGRLPQGFAICLPEAFRSGARNAALRLQRLVAGTPVPTERGPIAIRCSIGLAFGRGPGSPAQDLIARACVALASAQASGGGQIVIDP</sequence>
<accession>A0ABT9ECG6</accession>
<name>A0ABT9ECG6_9PROT</name>
<dbReference type="InterPro" id="IPR043128">
    <property type="entry name" value="Rev_trsase/Diguanyl_cyclase"/>
</dbReference>
<dbReference type="CDD" id="cd01949">
    <property type="entry name" value="GGDEF"/>
    <property type="match status" value="1"/>
</dbReference>
<dbReference type="Pfam" id="PF00990">
    <property type="entry name" value="GGDEF"/>
    <property type="match status" value="1"/>
</dbReference>
<comment type="caution">
    <text evidence="2">The sequence shown here is derived from an EMBL/GenBank/DDBJ whole genome shotgun (WGS) entry which is preliminary data.</text>
</comment>
<dbReference type="InterPro" id="IPR000160">
    <property type="entry name" value="GGDEF_dom"/>
</dbReference>
<feature type="domain" description="GGDEF" evidence="1">
    <location>
        <begin position="39"/>
        <end position="170"/>
    </location>
</feature>
<evidence type="ECO:0000313" key="2">
    <source>
        <dbReference type="EMBL" id="MDO9713904.1"/>
    </source>
</evidence>
<keyword evidence="2" id="KW-0548">Nucleotidyltransferase</keyword>
<dbReference type="Gene3D" id="3.30.70.270">
    <property type="match status" value="1"/>
</dbReference>
<dbReference type="EC" id="2.7.7.65" evidence="2"/>
<proteinExistence type="predicted"/>
<protein>
    <submittedName>
        <fullName evidence="2">GGDEF domain-containing protein</fullName>
        <ecNumber evidence="2">2.7.7.65</ecNumber>
    </submittedName>
</protein>
<dbReference type="EMBL" id="JAUTWS010000134">
    <property type="protein sequence ID" value="MDO9713904.1"/>
    <property type="molecule type" value="Genomic_DNA"/>
</dbReference>
<dbReference type="InterPro" id="IPR029787">
    <property type="entry name" value="Nucleotide_cyclase"/>
</dbReference>
<dbReference type="SMART" id="SM00267">
    <property type="entry name" value="GGDEF"/>
    <property type="match status" value="1"/>
</dbReference>
<dbReference type="Proteomes" id="UP001243009">
    <property type="component" value="Unassembled WGS sequence"/>
</dbReference>
<dbReference type="PROSITE" id="PS50887">
    <property type="entry name" value="GGDEF"/>
    <property type="match status" value="1"/>
</dbReference>
<dbReference type="PANTHER" id="PTHR44757:SF2">
    <property type="entry name" value="BIOFILM ARCHITECTURE MAINTENANCE PROTEIN MBAA"/>
    <property type="match status" value="1"/>
</dbReference>
<dbReference type="SUPFAM" id="SSF55073">
    <property type="entry name" value="Nucleotide cyclase"/>
    <property type="match status" value="1"/>
</dbReference>
<gene>
    <name evidence="2" type="ORF">Q7A36_36695</name>
</gene>
<keyword evidence="2" id="KW-0808">Transferase</keyword>
<dbReference type="RefSeq" id="WP_305108752.1">
    <property type="nucleotide sequence ID" value="NZ_JAUTWS010000134.1"/>
</dbReference>
<dbReference type="PANTHER" id="PTHR44757">
    <property type="entry name" value="DIGUANYLATE CYCLASE DGCP"/>
    <property type="match status" value="1"/>
</dbReference>
<dbReference type="GO" id="GO:0052621">
    <property type="term" value="F:diguanylate cyclase activity"/>
    <property type="evidence" value="ECO:0007669"/>
    <property type="project" value="UniProtKB-EC"/>
</dbReference>
<keyword evidence="3" id="KW-1185">Reference proteome</keyword>
<dbReference type="InterPro" id="IPR052155">
    <property type="entry name" value="Biofilm_reg_signaling"/>
</dbReference>